<evidence type="ECO:0000313" key="2">
    <source>
        <dbReference type="EMBL" id="DAD97018.1"/>
    </source>
</evidence>
<organism evidence="2">
    <name type="scientific">Myoviridae sp. ctr0w28</name>
    <dbReference type="NCBI Taxonomy" id="2826703"/>
    <lineage>
        <taxon>Viruses</taxon>
        <taxon>Duplodnaviria</taxon>
        <taxon>Heunggongvirae</taxon>
        <taxon>Uroviricota</taxon>
        <taxon>Caudoviricetes</taxon>
    </lineage>
</organism>
<keyword evidence="1" id="KW-0812">Transmembrane</keyword>
<keyword evidence="1" id="KW-1133">Transmembrane helix</keyword>
<evidence type="ECO:0000256" key="1">
    <source>
        <dbReference type="SAM" id="Phobius"/>
    </source>
</evidence>
<feature type="transmembrane region" description="Helical" evidence="1">
    <location>
        <begin position="6"/>
        <end position="28"/>
    </location>
</feature>
<name>A0A8S5NRT7_9CAUD</name>
<sequence>MDVLIYVLIGISIVLSLLAIILSIKAIWKGRK</sequence>
<reference evidence="2" key="1">
    <citation type="journal article" date="2021" name="Proc. Natl. Acad. Sci. U.S.A.">
        <title>A Catalog of Tens of Thousands of Viruses from Human Metagenomes Reveals Hidden Associations with Chronic Diseases.</title>
        <authorList>
            <person name="Tisza M.J."/>
            <person name="Buck C.B."/>
        </authorList>
    </citation>
    <scope>NUCLEOTIDE SEQUENCE</scope>
    <source>
        <strain evidence="2">Ctr0w28</strain>
    </source>
</reference>
<dbReference type="EMBL" id="BK015227">
    <property type="protein sequence ID" value="DAD97018.1"/>
    <property type="molecule type" value="Genomic_DNA"/>
</dbReference>
<keyword evidence="1" id="KW-0472">Membrane</keyword>
<proteinExistence type="predicted"/>
<accession>A0A8S5NRT7</accession>
<protein>
    <submittedName>
        <fullName evidence="2">Cytochrome oxidase maturation protein cbb3-type</fullName>
    </submittedName>
</protein>